<gene>
    <name evidence="2" type="ORF">Taro_030975</name>
</gene>
<accession>A0A843VNT4</accession>
<dbReference type="Proteomes" id="UP000652761">
    <property type="component" value="Unassembled WGS sequence"/>
</dbReference>
<organism evidence="2 3">
    <name type="scientific">Colocasia esculenta</name>
    <name type="common">Wild taro</name>
    <name type="synonym">Arum esculentum</name>
    <dbReference type="NCBI Taxonomy" id="4460"/>
    <lineage>
        <taxon>Eukaryota</taxon>
        <taxon>Viridiplantae</taxon>
        <taxon>Streptophyta</taxon>
        <taxon>Embryophyta</taxon>
        <taxon>Tracheophyta</taxon>
        <taxon>Spermatophyta</taxon>
        <taxon>Magnoliopsida</taxon>
        <taxon>Liliopsida</taxon>
        <taxon>Araceae</taxon>
        <taxon>Aroideae</taxon>
        <taxon>Colocasieae</taxon>
        <taxon>Colocasia</taxon>
    </lineage>
</organism>
<proteinExistence type="predicted"/>
<keyword evidence="1" id="KW-0812">Transmembrane</keyword>
<dbReference type="AlphaFoldDB" id="A0A843VNT4"/>
<comment type="caution">
    <text evidence="2">The sequence shown here is derived from an EMBL/GenBank/DDBJ whole genome shotgun (WGS) entry which is preliminary data.</text>
</comment>
<dbReference type="EMBL" id="NMUH01002164">
    <property type="protein sequence ID" value="MQL98268.1"/>
    <property type="molecule type" value="Genomic_DNA"/>
</dbReference>
<feature type="transmembrane region" description="Helical" evidence="1">
    <location>
        <begin position="353"/>
        <end position="372"/>
    </location>
</feature>
<evidence type="ECO:0000256" key="1">
    <source>
        <dbReference type="SAM" id="Phobius"/>
    </source>
</evidence>
<evidence type="ECO:0000313" key="3">
    <source>
        <dbReference type="Proteomes" id="UP000652761"/>
    </source>
</evidence>
<sequence length="628" mass="66596">MVDYRDKGLPSRASGRNAAGCLPAFTDRRALDSVLPSGVPISRAVSGVPALADGPSRGFQKTPNCCFSNSFLGAVLGGTGRCSSLTLWRVRGPRWFCLWALNLVEFLLLWLVRDWLSLLSLVREAYPPTLFSLLICGWRRDFRGSLAGGLGGRVVIVVVSFPARFECELQESVAAVAGCMCFERGCWFARAAIGFVIGLRVRVSVSRRLREPMCGVAFIGAGLWSAEPVEGVLALLAVPFLLGEVRSQDCSGLVSAGCCATSELRYAAVVLAIAFWWVFPERRLGGSGGERLLTLWVEVVLRFVCTFLDCIGGTPFVPMVRCFASFLAPCVLSQMVVCQLCAFFLYFTWFLGTVVLCHGLGAVLRTVATFVAKASFRCVFPLVPHLCLEALVAVWCVALPTYGGRSGALCYVHLRANVIVALLKLLGFGAGVACAALFGLRLLVCGFWQVVCFVLSGAWMDCVVPLVAPGACVGTVCSAVCPDRCPIGGTPGVGPALCLSFALSLGSEGTWLGYPVSHSLCGRVVVVTTGKSRHDGGARCDNRTDLSGCRGALDGHILVAVVAAVAISVWGTPGFGIPAVGLPADAVTAEHVATSDKVSPQSDVTLSQRGSVVATSFPVATKRLSRWT</sequence>
<protein>
    <submittedName>
        <fullName evidence="2">Uncharacterized protein</fullName>
    </submittedName>
</protein>
<feature type="transmembrane region" description="Helical" evidence="1">
    <location>
        <begin position="414"/>
        <end position="440"/>
    </location>
</feature>
<reference evidence="2" key="1">
    <citation type="submission" date="2017-07" db="EMBL/GenBank/DDBJ databases">
        <title>Taro Niue Genome Assembly and Annotation.</title>
        <authorList>
            <person name="Atibalentja N."/>
            <person name="Keating K."/>
            <person name="Fields C.J."/>
        </authorList>
    </citation>
    <scope>NUCLEOTIDE SEQUENCE</scope>
    <source>
        <strain evidence="2">Niue_2</strain>
        <tissue evidence="2">Leaf</tissue>
    </source>
</reference>
<name>A0A843VNT4_COLES</name>
<keyword evidence="1" id="KW-0472">Membrane</keyword>
<evidence type="ECO:0000313" key="2">
    <source>
        <dbReference type="EMBL" id="MQL98268.1"/>
    </source>
</evidence>
<feature type="transmembrane region" description="Helical" evidence="1">
    <location>
        <begin position="379"/>
        <end position="402"/>
    </location>
</feature>
<keyword evidence="3" id="KW-1185">Reference proteome</keyword>
<keyword evidence="1" id="KW-1133">Transmembrane helix</keyword>